<dbReference type="InterPro" id="IPR036291">
    <property type="entry name" value="NAD(P)-bd_dom_sf"/>
</dbReference>
<dbReference type="AlphaFoldDB" id="A0A4R0JS21"/>
<dbReference type="RefSeq" id="WP_131514224.1">
    <property type="nucleotide sequence ID" value="NZ_SJKD01000003.1"/>
</dbReference>
<dbReference type="Proteomes" id="UP000293342">
    <property type="component" value="Unassembled WGS sequence"/>
</dbReference>
<reference evidence="2 3" key="1">
    <citation type="submission" date="2019-02" db="EMBL/GenBank/DDBJ databases">
        <title>Kribbella capetownensis sp. nov. and Kribbella speibonae sp. nov., isolated from soil.</title>
        <authorList>
            <person name="Curtis S.M."/>
            <person name="Norton I."/>
            <person name="Everest G.J."/>
            <person name="Meyers P.R."/>
        </authorList>
    </citation>
    <scope>NUCLEOTIDE SEQUENCE [LARGE SCALE GENOMIC DNA]</scope>
    <source>
        <strain evidence="2 3">YM53</strain>
    </source>
</reference>
<dbReference type="Gene3D" id="3.40.50.720">
    <property type="entry name" value="NAD(P)-binding Rossmann-like Domain"/>
    <property type="match status" value="1"/>
</dbReference>
<dbReference type="InterPro" id="IPR051207">
    <property type="entry name" value="ComplexI_NDUFA9_subunit"/>
</dbReference>
<dbReference type="GO" id="GO:0044877">
    <property type="term" value="F:protein-containing complex binding"/>
    <property type="evidence" value="ECO:0007669"/>
    <property type="project" value="TreeGrafter"/>
</dbReference>
<dbReference type="InterPro" id="IPR016040">
    <property type="entry name" value="NAD(P)-bd_dom"/>
</dbReference>
<gene>
    <name evidence="2" type="ORF">E0H75_15305</name>
</gene>
<feature type="domain" description="NAD(P)-binding" evidence="1">
    <location>
        <begin position="8"/>
        <end position="132"/>
    </location>
</feature>
<proteinExistence type="predicted"/>
<name>A0A4R0JS21_9ACTN</name>
<sequence>MRSILVTGGTGTLGRPTVGRLRAAGHQVRIFSRQPGPDRFVGDLTTCAGLAAAVEGIDVIVNLATSLGRRDERQARNLLDAARVAGTPHVVQMSIVAVDRIPMPYYRTKLAVERLVEESGVQFTILRATQFHHLIDQIFRAQRFLPVLLAPAVILQPIAVEDVAGRIVELVAAAPANGRVADIGGPERSRVPDLAGLWKRARGSHRPTVPVRVPGRTFRTFATAGPLVDGTPYGQITFAEYLA</sequence>
<dbReference type="OrthoDB" id="9771302at2"/>
<evidence type="ECO:0000259" key="1">
    <source>
        <dbReference type="Pfam" id="PF13460"/>
    </source>
</evidence>
<dbReference type="EMBL" id="SJKD01000003">
    <property type="protein sequence ID" value="TCC49699.1"/>
    <property type="molecule type" value="Genomic_DNA"/>
</dbReference>
<dbReference type="Pfam" id="PF13460">
    <property type="entry name" value="NAD_binding_10"/>
    <property type="match status" value="1"/>
</dbReference>
<comment type="caution">
    <text evidence="2">The sequence shown here is derived from an EMBL/GenBank/DDBJ whole genome shotgun (WGS) entry which is preliminary data.</text>
</comment>
<dbReference type="PANTHER" id="PTHR12126">
    <property type="entry name" value="NADH-UBIQUINONE OXIDOREDUCTASE 39 KDA SUBUNIT-RELATED"/>
    <property type="match status" value="1"/>
</dbReference>
<accession>A0A4R0JS21</accession>
<protein>
    <submittedName>
        <fullName evidence="2">NAD-dependent epimerase/dehydratase family protein</fullName>
    </submittedName>
</protein>
<dbReference type="PANTHER" id="PTHR12126:SF11">
    <property type="entry name" value="NADH DEHYDROGENASE [UBIQUINONE] 1 ALPHA SUBCOMPLEX SUBUNIT 9, MITOCHONDRIAL"/>
    <property type="match status" value="1"/>
</dbReference>
<evidence type="ECO:0000313" key="2">
    <source>
        <dbReference type="EMBL" id="TCC49699.1"/>
    </source>
</evidence>
<organism evidence="2 3">
    <name type="scientific">Kribbella capetownensis</name>
    <dbReference type="NCBI Taxonomy" id="1572659"/>
    <lineage>
        <taxon>Bacteria</taxon>
        <taxon>Bacillati</taxon>
        <taxon>Actinomycetota</taxon>
        <taxon>Actinomycetes</taxon>
        <taxon>Propionibacteriales</taxon>
        <taxon>Kribbellaceae</taxon>
        <taxon>Kribbella</taxon>
    </lineage>
</organism>
<keyword evidence="3" id="KW-1185">Reference proteome</keyword>
<evidence type="ECO:0000313" key="3">
    <source>
        <dbReference type="Proteomes" id="UP000293342"/>
    </source>
</evidence>
<dbReference type="SUPFAM" id="SSF51735">
    <property type="entry name" value="NAD(P)-binding Rossmann-fold domains"/>
    <property type="match status" value="1"/>
</dbReference>